<dbReference type="Proteomes" id="UP000283530">
    <property type="component" value="Unassembled WGS sequence"/>
</dbReference>
<evidence type="ECO:0000259" key="3">
    <source>
        <dbReference type="Pfam" id="PF14649"/>
    </source>
</evidence>
<evidence type="ECO:0000313" key="5">
    <source>
        <dbReference type="Proteomes" id="UP000283530"/>
    </source>
</evidence>
<feature type="domain" description="Spatacsin C-terminal" evidence="3">
    <location>
        <begin position="437"/>
        <end position="727"/>
    </location>
</feature>
<dbReference type="GO" id="GO:0016787">
    <property type="term" value="F:hydrolase activity"/>
    <property type="evidence" value="ECO:0007669"/>
    <property type="project" value="UniProtKB-KW"/>
</dbReference>
<gene>
    <name evidence="4" type="ORF">CKAN_02133800</name>
</gene>
<dbReference type="OrthoDB" id="2018754at2759"/>
<keyword evidence="5" id="KW-1185">Reference proteome</keyword>
<dbReference type="InterPro" id="IPR028107">
    <property type="entry name" value="Spatacsin_C_dom"/>
</dbReference>
<dbReference type="EMBL" id="QPKB01000009">
    <property type="protein sequence ID" value="RWR92135.1"/>
    <property type="molecule type" value="Genomic_DNA"/>
</dbReference>
<dbReference type="STRING" id="337451.A0A3S3QXG5"/>
<evidence type="ECO:0000256" key="1">
    <source>
        <dbReference type="SAM" id="MobiDB-lite"/>
    </source>
</evidence>
<dbReference type="Pfam" id="PF14649">
    <property type="entry name" value="Spatacsin_C"/>
    <property type="match status" value="1"/>
</dbReference>
<keyword evidence="2" id="KW-0732">Signal</keyword>
<keyword evidence="4" id="KW-0378">Hydrolase</keyword>
<dbReference type="GO" id="GO:0005737">
    <property type="term" value="C:cytoplasm"/>
    <property type="evidence" value="ECO:0007669"/>
    <property type="project" value="TreeGrafter"/>
</dbReference>
<dbReference type="AlphaFoldDB" id="A0A3S3QXG5"/>
<organism evidence="4 5">
    <name type="scientific">Cinnamomum micranthum f. kanehirae</name>
    <dbReference type="NCBI Taxonomy" id="337451"/>
    <lineage>
        <taxon>Eukaryota</taxon>
        <taxon>Viridiplantae</taxon>
        <taxon>Streptophyta</taxon>
        <taxon>Embryophyta</taxon>
        <taxon>Tracheophyta</taxon>
        <taxon>Spermatophyta</taxon>
        <taxon>Magnoliopsida</taxon>
        <taxon>Magnoliidae</taxon>
        <taxon>Laurales</taxon>
        <taxon>Lauraceae</taxon>
        <taxon>Cinnamomum</taxon>
    </lineage>
</organism>
<protein>
    <submittedName>
        <fullName evidence="4">Glycoside hydrolase, family 19, catalytic</fullName>
    </submittedName>
</protein>
<reference evidence="4 5" key="1">
    <citation type="journal article" date="2019" name="Nat. Plants">
        <title>Stout camphor tree genome fills gaps in understanding of flowering plant genome evolution.</title>
        <authorList>
            <person name="Chaw S.M."/>
            <person name="Liu Y.C."/>
            <person name="Wu Y.W."/>
            <person name="Wang H.Y."/>
            <person name="Lin C.I."/>
            <person name="Wu C.S."/>
            <person name="Ke H.M."/>
            <person name="Chang L.Y."/>
            <person name="Hsu C.Y."/>
            <person name="Yang H.T."/>
            <person name="Sudianto E."/>
            <person name="Hsu M.H."/>
            <person name="Wu K.P."/>
            <person name="Wang L.N."/>
            <person name="Leebens-Mack J.H."/>
            <person name="Tsai I.J."/>
        </authorList>
    </citation>
    <scope>NUCLEOTIDE SEQUENCE [LARGE SCALE GENOMIC DNA]</scope>
    <source>
        <strain evidence="5">cv. Chaw 1501</strain>
        <tissue evidence="4">Young leaves</tissue>
    </source>
</reference>
<comment type="caution">
    <text evidence="4">The sequence shown here is derived from an EMBL/GenBank/DDBJ whole genome shotgun (WGS) entry which is preliminary data.</text>
</comment>
<evidence type="ECO:0000256" key="2">
    <source>
        <dbReference type="SAM" id="SignalP"/>
    </source>
</evidence>
<dbReference type="InterPro" id="IPR028103">
    <property type="entry name" value="Spatacsin"/>
</dbReference>
<dbReference type="PANTHER" id="PTHR13650:SF0">
    <property type="entry name" value="SPATACSIN"/>
    <property type="match status" value="1"/>
</dbReference>
<feature type="signal peptide" evidence="2">
    <location>
        <begin position="1"/>
        <end position="27"/>
    </location>
</feature>
<accession>A0A3S3QXG5</accession>
<dbReference type="PANTHER" id="PTHR13650">
    <property type="entry name" value="SPATACSIN"/>
    <property type="match status" value="1"/>
</dbReference>
<name>A0A3S3QXG5_9MAGN</name>
<feature type="compositionally biased region" description="Basic and acidic residues" evidence="1">
    <location>
        <begin position="127"/>
        <end position="141"/>
    </location>
</feature>
<feature type="chain" id="PRO_5018623750" evidence="2">
    <location>
        <begin position="28"/>
        <end position="818"/>
    </location>
</feature>
<sequence length="818" mass="90589">MGPLSNTFCQIFLPCITGLFFLKHAEAVEKDIPARELHEMLLLSLQWLSGTITHSNPVYPLHLLREIETRVWLLAVEAEAQLKTEGNVTSPNLSQNPVGGNSTSIIDQTANIVTKMDNHINAMRARATERNDVRESNETNPRHGQIIDVLTPATAGGSTKMKRRAKSYMPSRRPQTDSVDKTSDPDDSSTVLSVRNSDELFRSSQLQEENVRIEASFSGWEERVGSAELERAVLSLLEFGQISAAKQLQQKLSPAHVPSEFAVVDAALNLAAAVSSGSSELSVPVVDSDVLSVIQSNNMLSDNQITDPLQVLEAFATKCTEGCGRGLCKRIIAVVKSANVLGLSFSEAFGKRPIELLQLLSLKAQDSFEQAKLLVQTHFMPSSSIARILAESFLKGILAAHRGGYMDSQKEEGPAPLLWRISDFLKWAELCPSEPEIGHALMRLVITGQEIPHACEVELLILSHHFYKSSACLDGVDVLVSLAAARVESYVSEGDFSCLARLVTGVSNFHALNFILGILIENGQLELLLHKYSAADTTTGTAESVRGFRMAVLTSLKHSNPHDLDAFAMVYNHFDMKHETASLLESRATQSMQSWLFRYDREQNEDLLESMRYFIEAAEVHSTIDAGNKTRRACAQAFLLSLQIRIPDFDWLNLSETNARRALVEQSRFQEALIVAEAYGLNQPSEWALVLWNQMLKPDLTEQFVAEFVSVLPLQPSMLGELARFYRAEVAARGDQSHFSVWLSPGGLPAEWARHLGRSFRSLLKRTRDLRVRMQLASVATGFSDVIDACMKILDRVPDNAVPLVLRKGHGGAYLPLM</sequence>
<evidence type="ECO:0000313" key="4">
    <source>
        <dbReference type="EMBL" id="RWR92135.1"/>
    </source>
</evidence>
<feature type="compositionally biased region" description="Basic and acidic residues" evidence="1">
    <location>
        <begin position="174"/>
        <end position="184"/>
    </location>
</feature>
<feature type="region of interest" description="Disordered" evidence="1">
    <location>
        <begin position="127"/>
        <end position="191"/>
    </location>
</feature>
<proteinExistence type="predicted"/>